<protein>
    <submittedName>
        <fullName evidence="7">Malignant fibrous histiocytoma-amplified sequence</fullName>
    </submittedName>
</protein>
<dbReference type="PROSITE" id="PS51257">
    <property type="entry name" value="PROKAR_LIPOPROTEIN"/>
    <property type="match status" value="1"/>
</dbReference>
<dbReference type="PANTHER" id="PTHR24373">
    <property type="entry name" value="SLIT RELATED LEUCINE-RICH REPEAT NEURONAL PROTEIN"/>
    <property type="match status" value="1"/>
</dbReference>
<name>A0A026W4T7_OOCBI</name>
<accession>A0A026W4T7</accession>
<dbReference type="InterPro" id="IPR025875">
    <property type="entry name" value="Leu-rich_rpt_4"/>
</dbReference>
<evidence type="ECO:0000313" key="7">
    <source>
        <dbReference type="EMBL" id="EZA51072.1"/>
    </source>
</evidence>
<dbReference type="SUPFAM" id="SSF52058">
    <property type="entry name" value="L domain-like"/>
    <property type="match status" value="1"/>
</dbReference>
<reference evidence="7 8" key="1">
    <citation type="journal article" date="2014" name="Curr. Biol.">
        <title>The genome of the clonal raider ant Cerapachys biroi.</title>
        <authorList>
            <person name="Oxley P.R."/>
            <person name="Ji L."/>
            <person name="Fetter-Pruneda I."/>
            <person name="McKenzie S.K."/>
            <person name="Li C."/>
            <person name="Hu H."/>
            <person name="Zhang G."/>
            <person name="Kronauer D.J."/>
        </authorList>
    </citation>
    <scope>NUCLEOTIDE SEQUENCE [LARGE SCALE GENOMIC DNA]</scope>
</reference>
<dbReference type="SMART" id="SM00364">
    <property type="entry name" value="LRR_BAC"/>
    <property type="match status" value="5"/>
</dbReference>
<dbReference type="Pfam" id="PF00560">
    <property type="entry name" value="LRR_1"/>
    <property type="match status" value="1"/>
</dbReference>
<dbReference type="PROSITE" id="PS51450">
    <property type="entry name" value="LRR"/>
    <property type="match status" value="4"/>
</dbReference>
<feature type="chain" id="PRO_5001541183" evidence="5">
    <location>
        <begin position="31"/>
        <end position="558"/>
    </location>
</feature>
<dbReference type="GO" id="GO:0071944">
    <property type="term" value="C:cell periphery"/>
    <property type="evidence" value="ECO:0007669"/>
    <property type="project" value="UniProtKB-ARBA"/>
</dbReference>
<keyword evidence="2 5" id="KW-0732">Signal</keyword>
<keyword evidence="4" id="KW-0472">Membrane</keyword>
<feature type="domain" description="LRRCT" evidence="6">
    <location>
        <begin position="436"/>
        <end position="492"/>
    </location>
</feature>
<evidence type="ECO:0000313" key="8">
    <source>
        <dbReference type="Proteomes" id="UP000053097"/>
    </source>
</evidence>
<gene>
    <name evidence="7" type="ORF">X777_10360</name>
</gene>
<evidence type="ECO:0000259" key="6">
    <source>
        <dbReference type="SMART" id="SM00082"/>
    </source>
</evidence>
<dbReference type="OrthoDB" id="1600340at2759"/>
<dbReference type="PRINTS" id="PR00019">
    <property type="entry name" value="LEURICHRPT"/>
</dbReference>
<dbReference type="Gene3D" id="3.80.10.10">
    <property type="entry name" value="Ribonuclease Inhibitor"/>
    <property type="match status" value="3"/>
</dbReference>
<dbReference type="InterPro" id="IPR050328">
    <property type="entry name" value="Dev_Immune_Receptor"/>
</dbReference>
<organism evidence="7 8">
    <name type="scientific">Ooceraea biroi</name>
    <name type="common">Clonal raider ant</name>
    <name type="synonym">Cerapachys biroi</name>
    <dbReference type="NCBI Taxonomy" id="2015173"/>
    <lineage>
        <taxon>Eukaryota</taxon>
        <taxon>Metazoa</taxon>
        <taxon>Ecdysozoa</taxon>
        <taxon>Arthropoda</taxon>
        <taxon>Hexapoda</taxon>
        <taxon>Insecta</taxon>
        <taxon>Pterygota</taxon>
        <taxon>Neoptera</taxon>
        <taxon>Endopterygota</taxon>
        <taxon>Hymenoptera</taxon>
        <taxon>Apocrita</taxon>
        <taxon>Aculeata</taxon>
        <taxon>Formicoidea</taxon>
        <taxon>Formicidae</taxon>
        <taxon>Dorylinae</taxon>
        <taxon>Ooceraea</taxon>
    </lineage>
</organism>
<dbReference type="InterPro" id="IPR001611">
    <property type="entry name" value="Leu-rich_rpt"/>
</dbReference>
<feature type="transmembrane region" description="Helical" evidence="4">
    <location>
        <begin position="521"/>
        <end position="543"/>
    </location>
</feature>
<evidence type="ECO:0000256" key="3">
    <source>
        <dbReference type="ARBA" id="ARBA00022737"/>
    </source>
</evidence>
<dbReference type="STRING" id="2015173.A0A026W4T7"/>
<dbReference type="PANTHER" id="PTHR24373:SF275">
    <property type="entry name" value="TIR DOMAIN-CONTAINING PROTEIN"/>
    <property type="match status" value="1"/>
</dbReference>
<dbReference type="Proteomes" id="UP000053097">
    <property type="component" value="Unassembled WGS sequence"/>
</dbReference>
<proteinExistence type="predicted"/>
<evidence type="ECO:0000256" key="2">
    <source>
        <dbReference type="ARBA" id="ARBA00022729"/>
    </source>
</evidence>
<evidence type="ECO:0000256" key="5">
    <source>
        <dbReference type="SAM" id="SignalP"/>
    </source>
</evidence>
<dbReference type="InterPro" id="IPR003591">
    <property type="entry name" value="Leu-rich_rpt_typical-subtyp"/>
</dbReference>
<dbReference type="EMBL" id="KK107419">
    <property type="protein sequence ID" value="EZA51072.1"/>
    <property type="molecule type" value="Genomic_DNA"/>
</dbReference>
<dbReference type="SMART" id="SM00082">
    <property type="entry name" value="LRRCT"/>
    <property type="match status" value="1"/>
</dbReference>
<keyword evidence="8" id="KW-1185">Reference proteome</keyword>
<keyword evidence="4" id="KW-1133">Transmembrane helix</keyword>
<keyword evidence="3" id="KW-0677">Repeat</keyword>
<dbReference type="InterPro" id="IPR032675">
    <property type="entry name" value="LRR_dom_sf"/>
</dbReference>
<feature type="signal peptide" evidence="5">
    <location>
        <begin position="1"/>
        <end position="30"/>
    </location>
</feature>
<keyword evidence="4" id="KW-0812">Transmembrane</keyword>
<dbReference type="Pfam" id="PF12799">
    <property type="entry name" value="LRR_4"/>
    <property type="match status" value="1"/>
</dbReference>
<dbReference type="InterPro" id="IPR000483">
    <property type="entry name" value="Cys-rich_flank_reg_C"/>
</dbReference>
<sequence>MNKLPIHIAMFNVRNIITLLLLIACDKCLCDMCKTCVCSSNTGRIIDCHDRNLGINEDWFNFDFYTLNQHRPLNELILSKNNITLLPTNELRNLKHLKKLDLSQNQLDNMHSEVLRTLINLEDLNYSHNLLWNFDISILETSLVRLNLSCNRINNLEKNSENTTILKVLDVSHNNITNLSFLEALLELEYLDLSFNRLTTLPANLLLHLERLKILYVNNNQLLSLNLQNFPQSLLELYAGSNIIDSLSFQSSPIRIFDIKNNRISKIHKNVTLLEKIISLNISSNFLSDFPDVSLKTLETLDLSYNELTLVPDSVCIKNFPSLKILRINGGHLKDVKLWSELRLEKFEVSFADAIERIEEETFHMLRERKNGCINIIISNNIKLSTIHENAFQHMNICSIDLSNNHFTYLPPKLFDVNIYNRNISNAEYLINLQGNPFICDCSLQWMLSELVPKLYVTKPSLLEDLRCAGPPPLSNKRIVHWYKWKGKVFCDDFSHFAERITVNVASVSSNQVVTFKTSPGMIAVLVTTIALLAILTIIGILLTRKMIAKKRRVNRRF</sequence>
<dbReference type="SMART" id="SM00365">
    <property type="entry name" value="LRR_SD22"/>
    <property type="match status" value="5"/>
</dbReference>
<evidence type="ECO:0000256" key="1">
    <source>
        <dbReference type="ARBA" id="ARBA00022614"/>
    </source>
</evidence>
<keyword evidence="1" id="KW-0433">Leucine-rich repeat</keyword>
<evidence type="ECO:0000256" key="4">
    <source>
        <dbReference type="SAM" id="Phobius"/>
    </source>
</evidence>
<dbReference type="Pfam" id="PF13855">
    <property type="entry name" value="LRR_8"/>
    <property type="match status" value="1"/>
</dbReference>
<dbReference type="SMART" id="SM00369">
    <property type="entry name" value="LRR_TYP"/>
    <property type="match status" value="7"/>
</dbReference>
<dbReference type="AlphaFoldDB" id="A0A026W4T7"/>
<dbReference type="OMA" id="INTLYHW"/>